<comment type="caution">
    <text evidence="2">The sequence shown here is derived from an EMBL/GenBank/DDBJ whole genome shotgun (WGS) entry which is preliminary data.</text>
</comment>
<proteinExistence type="predicted"/>
<accession>A0A1Q2YBE2</accession>
<reference evidence="2 3" key="1">
    <citation type="submission" date="2016-08" db="EMBL/GenBank/DDBJ databases">
        <title>Whole genome shotgun sequence of Pichia membranifaciens KS47-1.</title>
        <authorList>
            <person name="Konishi M."/>
            <person name="Ishida M."/>
            <person name="Arakawa T."/>
            <person name="Kato Y."/>
            <person name="Horiuchi J."/>
        </authorList>
    </citation>
    <scope>NUCLEOTIDE SEQUENCE [LARGE SCALE GENOMIC DNA]</scope>
    <source>
        <strain evidence="2 3">KS47-1</strain>
    </source>
</reference>
<keyword evidence="3" id="KW-1185">Reference proteome</keyword>
<dbReference type="AlphaFoldDB" id="A0A1Q2YBE2"/>
<dbReference type="Proteomes" id="UP000186136">
    <property type="component" value="Unassembled WGS sequence"/>
</dbReference>
<gene>
    <name evidence="2" type="ORF">PMKS-000314</name>
</gene>
<evidence type="ECO:0000313" key="2">
    <source>
        <dbReference type="EMBL" id="GAV26855.1"/>
    </source>
</evidence>
<feature type="compositionally biased region" description="Low complexity" evidence="1">
    <location>
        <begin position="20"/>
        <end position="31"/>
    </location>
</feature>
<feature type="region of interest" description="Disordered" evidence="1">
    <location>
        <begin position="1"/>
        <end position="131"/>
    </location>
</feature>
<evidence type="ECO:0000313" key="3">
    <source>
        <dbReference type="Proteomes" id="UP000186136"/>
    </source>
</evidence>
<dbReference type="EMBL" id="BDGI01000011">
    <property type="protein sequence ID" value="GAV26855.1"/>
    <property type="molecule type" value="Genomic_DNA"/>
</dbReference>
<protein>
    <submittedName>
        <fullName evidence="2">Uncharacterized protein</fullName>
    </submittedName>
</protein>
<evidence type="ECO:0000256" key="1">
    <source>
        <dbReference type="SAM" id="MobiDB-lite"/>
    </source>
</evidence>
<organism evidence="2 3">
    <name type="scientific">Pichia membranifaciens</name>
    <dbReference type="NCBI Taxonomy" id="4926"/>
    <lineage>
        <taxon>Eukaryota</taxon>
        <taxon>Fungi</taxon>
        <taxon>Dikarya</taxon>
        <taxon>Ascomycota</taxon>
        <taxon>Saccharomycotina</taxon>
        <taxon>Pichiomycetes</taxon>
        <taxon>Pichiales</taxon>
        <taxon>Pichiaceae</taxon>
        <taxon>Pichia</taxon>
    </lineage>
</organism>
<sequence>MQAEPPEAGYYPKRPYEDAGSGTSTGTGSSSQYKRPRDASMMYSQPKGKGKNADSYYSYYERTGRSGREGGPGPGTGPTPVPAPGDFEEEEEDIFLKLSEGTEPGTNGRGKEVASASAAKPGSVPGGRHLGGRVHLDGALYKKGHFPGYERDRPALESLRHHGHDFYRRLAGRLQVAVVRNPAAELPNRVPVQGQVRSAAHT</sequence>
<name>A0A1Q2YBE2_9ASCO</name>